<organism evidence="1 2">
    <name type="scientific">Oceanibacterium hippocampi</name>
    <dbReference type="NCBI Taxonomy" id="745714"/>
    <lineage>
        <taxon>Bacteria</taxon>
        <taxon>Pseudomonadati</taxon>
        <taxon>Pseudomonadota</taxon>
        <taxon>Alphaproteobacteria</taxon>
        <taxon>Sneathiellales</taxon>
        <taxon>Sneathiellaceae</taxon>
        <taxon>Oceanibacterium</taxon>
    </lineage>
</organism>
<dbReference type="AlphaFoldDB" id="A0A1Y5TYE2"/>
<accession>A0A1Y5TYE2</accession>
<dbReference type="EMBL" id="FWFR01000005">
    <property type="protein sequence ID" value="SLN76603.1"/>
    <property type="molecule type" value="Genomic_DNA"/>
</dbReference>
<sequence>MTARLREAIDDFRRRESLVGIALMAAAAQVKINAVRLRVLRDFSLSGIFGFAASRAALRQGPQASLASAG</sequence>
<proteinExistence type="predicted"/>
<reference evidence="1 2" key="1">
    <citation type="submission" date="2017-03" db="EMBL/GenBank/DDBJ databases">
        <authorList>
            <person name="Afonso C.L."/>
            <person name="Miller P.J."/>
            <person name="Scott M.A."/>
            <person name="Spackman E."/>
            <person name="Goraichik I."/>
            <person name="Dimitrov K.M."/>
            <person name="Suarez D.L."/>
            <person name="Swayne D.E."/>
        </authorList>
    </citation>
    <scope>NUCLEOTIDE SEQUENCE [LARGE SCALE GENOMIC DNA]</scope>
    <source>
        <strain evidence="1 2">CECT 7691</strain>
    </source>
</reference>
<dbReference type="RefSeq" id="WP_085885490.1">
    <property type="nucleotide sequence ID" value="NZ_FWFR01000005.1"/>
</dbReference>
<name>A0A1Y5TYE2_9PROT</name>
<evidence type="ECO:0000313" key="2">
    <source>
        <dbReference type="Proteomes" id="UP000193200"/>
    </source>
</evidence>
<gene>
    <name evidence="1" type="ORF">OCH7691_04145</name>
</gene>
<keyword evidence="2" id="KW-1185">Reference proteome</keyword>
<dbReference type="Proteomes" id="UP000193200">
    <property type="component" value="Unassembled WGS sequence"/>
</dbReference>
<protein>
    <submittedName>
        <fullName evidence="1">Uncharacterized protein</fullName>
    </submittedName>
</protein>
<dbReference type="InParanoid" id="A0A1Y5TYE2"/>
<evidence type="ECO:0000313" key="1">
    <source>
        <dbReference type="EMBL" id="SLN76603.1"/>
    </source>
</evidence>